<dbReference type="Proteomes" id="UP000585507">
    <property type="component" value="Unassembled WGS sequence"/>
</dbReference>
<dbReference type="PANTHER" id="PTHR38011:SF2">
    <property type="entry name" value="BIFUNCTIONAL DEAMINASE-REDUCTASE DOMAIN PROTEIN"/>
    <property type="match status" value="1"/>
</dbReference>
<feature type="domain" description="Bacterial bifunctional deaminase-reductase C-terminal" evidence="1">
    <location>
        <begin position="2"/>
        <end position="185"/>
    </location>
</feature>
<keyword evidence="3" id="KW-1185">Reference proteome</keyword>
<evidence type="ECO:0000259" key="1">
    <source>
        <dbReference type="Pfam" id="PF01872"/>
    </source>
</evidence>
<organism evidence="2 3">
    <name type="scientific">Rhizobium giardinii</name>
    <dbReference type="NCBI Taxonomy" id="56731"/>
    <lineage>
        <taxon>Bacteria</taxon>
        <taxon>Pseudomonadati</taxon>
        <taxon>Pseudomonadota</taxon>
        <taxon>Alphaproteobacteria</taxon>
        <taxon>Hyphomicrobiales</taxon>
        <taxon>Rhizobiaceae</taxon>
        <taxon>Rhizobium/Agrobacterium group</taxon>
        <taxon>Rhizobium</taxon>
    </lineage>
</organism>
<dbReference type="PANTHER" id="PTHR38011">
    <property type="entry name" value="DIHYDROFOLATE REDUCTASE FAMILY PROTEIN (AFU_ORTHOLOGUE AFUA_8G06820)"/>
    <property type="match status" value="1"/>
</dbReference>
<dbReference type="Pfam" id="PF01872">
    <property type="entry name" value="RibD_C"/>
    <property type="match status" value="1"/>
</dbReference>
<dbReference type="EMBL" id="JACHBK010000009">
    <property type="protein sequence ID" value="MBB5537242.1"/>
    <property type="molecule type" value="Genomic_DNA"/>
</dbReference>
<evidence type="ECO:0000313" key="2">
    <source>
        <dbReference type="EMBL" id="MBB5537242.1"/>
    </source>
</evidence>
<dbReference type="Gene3D" id="3.40.430.10">
    <property type="entry name" value="Dihydrofolate Reductase, subunit A"/>
    <property type="match status" value="1"/>
</dbReference>
<dbReference type="RefSeq" id="WP_018329429.1">
    <property type="nucleotide sequence ID" value="NZ_JACHBK010000009.1"/>
</dbReference>
<name>A0A7W8XA23_9HYPH</name>
<dbReference type="InterPro" id="IPR002734">
    <property type="entry name" value="RibDG_C"/>
</dbReference>
<dbReference type="InterPro" id="IPR024072">
    <property type="entry name" value="DHFR-like_dom_sf"/>
</dbReference>
<sequence length="221" mass="23940">MRKVVAATFLSLDGVMQAPGGPDEDPTGGFTHGGWTVNYWDEVTREAIAETFSEPFDLLLGRKTYEIFAAYWPYVDKDDAIGSLFNPATKYVASRSTQPLAWQNSVAIDGDVTAAVKQLKHGDGPVLLLQGSGDLIQTLLAADLIDEFRLLIFPLLLGRGKRLFGKGAMPAALKLTKSKVSTTGVTINTYVREGEITTGSFAAQEPSAAEIERRARMAREG</sequence>
<dbReference type="GO" id="GO:0009231">
    <property type="term" value="P:riboflavin biosynthetic process"/>
    <property type="evidence" value="ECO:0007669"/>
    <property type="project" value="InterPro"/>
</dbReference>
<proteinExistence type="predicted"/>
<comment type="caution">
    <text evidence="2">The sequence shown here is derived from an EMBL/GenBank/DDBJ whole genome shotgun (WGS) entry which is preliminary data.</text>
</comment>
<gene>
    <name evidence="2" type="ORF">GGD55_003958</name>
</gene>
<evidence type="ECO:0000313" key="3">
    <source>
        <dbReference type="Proteomes" id="UP000585507"/>
    </source>
</evidence>
<accession>A0A7W8XA23</accession>
<dbReference type="SUPFAM" id="SSF53597">
    <property type="entry name" value="Dihydrofolate reductase-like"/>
    <property type="match status" value="1"/>
</dbReference>
<dbReference type="InterPro" id="IPR050765">
    <property type="entry name" value="Riboflavin_Biosynth_HTPR"/>
</dbReference>
<reference evidence="2 3" key="1">
    <citation type="submission" date="2020-08" db="EMBL/GenBank/DDBJ databases">
        <title>Genomic Encyclopedia of Type Strains, Phase IV (KMG-V): Genome sequencing to study the core and pangenomes of soil and plant-associated prokaryotes.</title>
        <authorList>
            <person name="Whitman W."/>
        </authorList>
    </citation>
    <scope>NUCLEOTIDE SEQUENCE [LARGE SCALE GENOMIC DNA]</scope>
    <source>
        <strain evidence="2 3">SEMIA 4084</strain>
    </source>
</reference>
<protein>
    <submittedName>
        <fullName evidence="2">Dihydrofolate reductase</fullName>
    </submittedName>
</protein>
<dbReference type="AlphaFoldDB" id="A0A7W8XA23"/>
<dbReference type="GO" id="GO:0008703">
    <property type="term" value="F:5-amino-6-(5-phosphoribosylamino)uracil reductase activity"/>
    <property type="evidence" value="ECO:0007669"/>
    <property type="project" value="InterPro"/>
</dbReference>